<evidence type="ECO:0000313" key="2">
    <source>
        <dbReference type="Proteomes" id="UP000299102"/>
    </source>
</evidence>
<comment type="caution">
    <text evidence="1">The sequence shown here is derived from an EMBL/GenBank/DDBJ whole genome shotgun (WGS) entry which is preliminary data.</text>
</comment>
<dbReference type="AlphaFoldDB" id="A0A4C1SF10"/>
<dbReference type="EMBL" id="BGZK01000006">
    <property type="protein sequence ID" value="GBP00739.1"/>
    <property type="molecule type" value="Genomic_DNA"/>
</dbReference>
<reference evidence="1 2" key="1">
    <citation type="journal article" date="2019" name="Commun. Biol.">
        <title>The bagworm genome reveals a unique fibroin gene that provides high tensile strength.</title>
        <authorList>
            <person name="Kono N."/>
            <person name="Nakamura H."/>
            <person name="Ohtoshi R."/>
            <person name="Tomita M."/>
            <person name="Numata K."/>
            <person name="Arakawa K."/>
        </authorList>
    </citation>
    <scope>NUCLEOTIDE SEQUENCE [LARGE SCALE GENOMIC DNA]</scope>
</reference>
<accession>A0A4C1SF10</accession>
<keyword evidence="2" id="KW-1185">Reference proteome</keyword>
<sequence length="266" mass="30162">MSERDRRHATEVERQRKRTGTLVPDKVAALRVSICERPERLYKSFASKRKHVLSFTSGKRACERPESRLLSLPMDTSNLTGIIGALPDSEVGLGYLMKGKGSMKENYLTELVKQYYLVGTHAGYQHGHDEQDAQLPQHCHFGVQTPSMRYDFLELTEDNVCLGNVQSTKITNQKKLASKIPEVRASKLRERSASKARKFYEYPWHVPRAGCHTTSDIPVRTTSDYRVWVLVTCAETDGEAILTTMKPLTGVTVMKENENIDDNDEN</sequence>
<gene>
    <name evidence="1" type="ORF">EVAR_76970_1</name>
</gene>
<name>A0A4C1SF10_EUMVA</name>
<evidence type="ECO:0000313" key="1">
    <source>
        <dbReference type="EMBL" id="GBP00739.1"/>
    </source>
</evidence>
<protein>
    <submittedName>
        <fullName evidence="1">Uncharacterized protein</fullName>
    </submittedName>
</protein>
<proteinExistence type="predicted"/>
<dbReference type="Proteomes" id="UP000299102">
    <property type="component" value="Unassembled WGS sequence"/>
</dbReference>
<organism evidence="1 2">
    <name type="scientific">Eumeta variegata</name>
    <name type="common">Bagworm moth</name>
    <name type="synonym">Eumeta japonica</name>
    <dbReference type="NCBI Taxonomy" id="151549"/>
    <lineage>
        <taxon>Eukaryota</taxon>
        <taxon>Metazoa</taxon>
        <taxon>Ecdysozoa</taxon>
        <taxon>Arthropoda</taxon>
        <taxon>Hexapoda</taxon>
        <taxon>Insecta</taxon>
        <taxon>Pterygota</taxon>
        <taxon>Neoptera</taxon>
        <taxon>Endopterygota</taxon>
        <taxon>Lepidoptera</taxon>
        <taxon>Glossata</taxon>
        <taxon>Ditrysia</taxon>
        <taxon>Tineoidea</taxon>
        <taxon>Psychidae</taxon>
        <taxon>Oiketicinae</taxon>
        <taxon>Eumeta</taxon>
    </lineage>
</organism>